<gene>
    <name evidence="1" type="ORF">B2H94_15215</name>
</gene>
<sequence length="72" mass="8509">MFFSQDIVNYIILVYKTKDSYIVKYEYKNGTVALRINPTIYCVNFKFAKQYIVCKFFNATAPLNHVFGRTHV</sequence>
<evidence type="ECO:0000313" key="1">
    <source>
        <dbReference type="EMBL" id="OSB16334.1"/>
    </source>
</evidence>
<dbReference type="EMBL" id="MWJJ01000003">
    <property type="protein sequence ID" value="OSB16334.1"/>
    <property type="molecule type" value="Genomic_DNA"/>
</dbReference>
<dbReference type="Proteomes" id="UP000193911">
    <property type="component" value="Unassembled WGS sequence"/>
</dbReference>
<evidence type="ECO:0000313" key="2">
    <source>
        <dbReference type="Proteomes" id="UP000193911"/>
    </source>
</evidence>
<protein>
    <submittedName>
        <fullName evidence="1">Uncharacterized protein</fullName>
    </submittedName>
</protein>
<reference evidence="1 2" key="1">
    <citation type="submission" date="2017-02" db="EMBL/GenBank/DDBJ databases">
        <title>Differentiating clades of botulinum-neurotoxin-producing Clostridia with a simple, multiplex PCR assay.</title>
        <authorList>
            <person name="Williamson C.H.D."/>
            <person name="Vazquez A."/>
            <person name="Hill K."/>
            <person name="Smith T.J."/>
            <person name="Nottingham R."/>
            <person name="Stone N.E."/>
            <person name="Sobek C.J."/>
            <person name="Cocking J.H."/>
            <person name="Fernandez R.A."/>
            <person name="Caballero P.A."/>
            <person name="Leiser O.P."/>
            <person name="Keim P."/>
            <person name="Sahl J.W."/>
        </authorList>
    </citation>
    <scope>NUCLEOTIDE SEQUENCE [LARGE SCALE GENOMIC DNA]</scope>
    <source>
        <strain evidence="1 2">CLS_DGF_0088_06</strain>
    </source>
</reference>
<proteinExistence type="predicted"/>
<accession>A0ABD6RTZ3</accession>
<name>A0ABD6RTZ3_CLOSG</name>
<dbReference type="AlphaFoldDB" id="A0ABD6RTZ3"/>
<organism evidence="1 2">
    <name type="scientific">Clostridium sporogenes</name>
    <dbReference type="NCBI Taxonomy" id="1509"/>
    <lineage>
        <taxon>Bacteria</taxon>
        <taxon>Bacillati</taxon>
        <taxon>Bacillota</taxon>
        <taxon>Clostridia</taxon>
        <taxon>Eubacteriales</taxon>
        <taxon>Clostridiaceae</taxon>
        <taxon>Clostridium</taxon>
    </lineage>
</organism>
<comment type="caution">
    <text evidence="1">The sequence shown here is derived from an EMBL/GenBank/DDBJ whole genome shotgun (WGS) entry which is preliminary data.</text>
</comment>